<evidence type="ECO:0000313" key="2">
    <source>
        <dbReference type="EMBL" id="SBR36698.1"/>
    </source>
</evidence>
<reference evidence="2" key="2">
    <citation type="submission" date="2016-06" db="EMBL/GenBank/DDBJ databases">
        <title>The genome of a short-lived fish provides insights into sex chromosome evolution and the genetic control of aging.</title>
        <authorList>
            <person name="Reichwald K."/>
            <person name="Felder M."/>
            <person name="Petzold A."/>
            <person name="Koch P."/>
            <person name="Groth M."/>
            <person name="Platzer M."/>
        </authorList>
    </citation>
    <scope>NUCLEOTIDE SEQUENCE</scope>
    <source>
        <tissue evidence="2">Brain</tissue>
    </source>
</reference>
<accession>A0A1A8KWY2</accession>
<dbReference type="AlphaFoldDB" id="A0A1A8KWY2"/>
<proteinExistence type="predicted"/>
<feature type="region of interest" description="Disordered" evidence="1">
    <location>
        <begin position="1"/>
        <end position="31"/>
    </location>
</feature>
<reference evidence="2" key="1">
    <citation type="submission" date="2016-05" db="EMBL/GenBank/DDBJ databases">
        <authorList>
            <person name="Lavstsen T."/>
            <person name="Jespersen J.S."/>
        </authorList>
    </citation>
    <scope>NUCLEOTIDE SEQUENCE</scope>
    <source>
        <tissue evidence="2">Brain</tissue>
    </source>
</reference>
<name>A0A1A8KWY2_NOTKU</name>
<protein>
    <submittedName>
        <fullName evidence="2">Synaptonemal complex protein 2</fullName>
    </submittedName>
</protein>
<gene>
    <name evidence="2" type="primary">SYCP2</name>
</gene>
<feature type="non-terminal residue" evidence="2">
    <location>
        <position position="1"/>
    </location>
</feature>
<organism evidence="2">
    <name type="scientific">Nothobranchius kuhntae</name>
    <name type="common">Beira killifish</name>
    <dbReference type="NCBI Taxonomy" id="321403"/>
    <lineage>
        <taxon>Eukaryota</taxon>
        <taxon>Metazoa</taxon>
        <taxon>Chordata</taxon>
        <taxon>Craniata</taxon>
        <taxon>Vertebrata</taxon>
        <taxon>Euteleostomi</taxon>
        <taxon>Actinopterygii</taxon>
        <taxon>Neopterygii</taxon>
        <taxon>Teleostei</taxon>
        <taxon>Neoteleostei</taxon>
        <taxon>Acanthomorphata</taxon>
        <taxon>Ovalentaria</taxon>
        <taxon>Atherinomorphae</taxon>
        <taxon>Cyprinodontiformes</taxon>
        <taxon>Nothobranchiidae</taxon>
        <taxon>Nothobranchius</taxon>
    </lineage>
</organism>
<dbReference type="EMBL" id="HAEE01016648">
    <property type="protein sequence ID" value="SBR36698.1"/>
    <property type="molecule type" value="Transcribed_RNA"/>
</dbReference>
<sequence length="69" mass="7885">NANRLLCTKQRKATDRPRSSSSSPSRLPVQWGVRPQHPVLPLDLMQQRCVQSSSICPQHFRLLYSLNPC</sequence>
<evidence type="ECO:0000256" key="1">
    <source>
        <dbReference type="SAM" id="MobiDB-lite"/>
    </source>
</evidence>